<organism evidence="1">
    <name type="scientific">Manihot esculenta</name>
    <name type="common">Cassava</name>
    <name type="synonym">Jatropha manihot</name>
    <dbReference type="NCBI Taxonomy" id="3983"/>
    <lineage>
        <taxon>Eukaryota</taxon>
        <taxon>Viridiplantae</taxon>
        <taxon>Streptophyta</taxon>
        <taxon>Embryophyta</taxon>
        <taxon>Tracheophyta</taxon>
        <taxon>Spermatophyta</taxon>
        <taxon>Magnoliopsida</taxon>
        <taxon>eudicotyledons</taxon>
        <taxon>Gunneridae</taxon>
        <taxon>Pentapetalae</taxon>
        <taxon>rosids</taxon>
        <taxon>fabids</taxon>
        <taxon>Malpighiales</taxon>
        <taxon>Euphorbiaceae</taxon>
        <taxon>Crotonoideae</taxon>
        <taxon>Manihoteae</taxon>
        <taxon>Manihot</taxon>
    </lineage>
</organism>
<protein>
    <submittedName>
        <fullName evidence="1">Uncharacterized protein</fullName>
    </submittedName>
</protein>
<evidence type="ECO:0000313" key="1">
    <source>
        <dbReference type="EMBL" id="OAY21668.1"/>
    </source>
</evidence>
<name>A0A199UB27_MANES</name>
<dbReference type="EMBL" id="KV450711">
    <property type="protein sequence ID" value="OAY21668.1"/>
    <property type="molecule type" value="Genomic_DNA"/>
</dbReference>
<dbReference type="AlphaFoldDB" id="A0A199UB27"/>
<proteinExistence type="predicted"/>
<sequence>MFSLLILKRKVRKLESWEWRKEFHIDFVTFGKLLGVLEILADWFRNYKQKKRMKIRHMQATETSNCNWSC</sequence>
<gene>
    <name evidence="1" type="ORF">MANES_S068200</name>
</gene>
<reference evidence="1" key="1">
    <citation type="submission" date="2016-02" db="EMBL/GenBank/DDBJ databases">
        <title>WGS assembly of Manihot esculenta.</title>
        <authorList>
            <person name="Bredeson J.V."/>
            <person name="Prochnik S.E."/>
            <person name="Lyons J.B."/>
            <person name="Schmutz J."/>
            <person name="Grimwood J."/>
            <person name="Vrebalov J."/>
            <person name="Bart R.S."/>
            <person name="Amuge T."/>
            <person name="Ferguson M.E."/>
            <person name="Green R."/>
            <person name="Putnam N."/>
            <person name="Stites J."/>
            <person name="Rounsley S."/>
            <person name="Rokhsar D.S."/>
        </authorList>
    </citation>
    <scope>NUCLEOTIDE SEQUENCE [LARGE SCALE GENOMIC DNA]</scope>
    <source>
        <tissue evidence="1">Leaf</tissue>
    </source>
</reference>
<accession>A0A199UB27</accession>